<gene>
    <name evidence="2" type="ORF">PFFCH_01432</name>
</gene>
<evidence type="ECO:0000313" key="2">
    <source>
        <dbReference type="EMBL" id="ETW31092.1"/>
    </source>
</evidence>
<protein>
    <submittedName>
        <fullName evidence="2">Uncharacterized protein</fullName>
    </submittedName>
</protein>
<name>A0A024VRI8_PLAFA</name>
<dbReference type="AlphaFoldDB" id="A0A024VRI8"/>
<dbReference type="PANTHER" id="PTHR38585">
    <property type="entry name" value="TRANSMEMBRANE PROTEIN"/>
    <property type="match status" value="1"/>
</dbReference>
<reference evidence="2 3" key="1">
    <citation type="submission" date="2013-02" db="EMBL/GenBank/DDBJ databases">
        <title>The Genome Annotation of Plasmodium falciparum FCH/4.</title>
        <authorList>
            <consortium name="The Broad Institute Genome Sequencing Platform"/>
            <consortium name="The Broad Institute Genome Sequencing Center for Infectious Disease"/>
            <person name="Neafsey D."/>
            <person name="Hoffman S."/>
            <person name="Volkman S."/>
            <person name="Rosenthal P."/>
            <person name="Walker B."/>
            <person name="Young S.K."/>
            <person name="Zeng Q."/>
            <person name="Gargeya S."/>
            <person name="Fitzgerald M."/>
            <person name="Haas B."/>
            <person name="Abouelleil A."/>
            <person name="Allen A.W."/>
            <person name="Alvarado L."/>
            <person name="Arachchi H.M."/>
            <person name="Berlin A.M."/>
            <person name="Chapman S.B."/>
            <person name="Gainer-Dewar J."/>
            <person name="Goldberg J."/>
            <person name="Griggs A."/>
            <person name="Gujja S."/>
            <person name="Hansen M."/>
            <person name="Howarth C."/>
            <person name="Imamovic A."/>
            <person name="Ireland A."/>
            <person name="Larimer J."/>
            <person name="McCowan C."/>
            <person name="Murphy C."/>
            <person name="Pearson M."/>
            <person name="Poon T.W."/>
            <person name="Priest M."/>
            <person name="Roberts A."/>
            <person name="Saif S."/>
            <person name="Shea T."/>
            <person name="Sisk P."/>
            <person name="Sykes S."/>
            <person name="Wortman J."/>
            <person name="Nusbaum C."/>
            <person name="Birren B."/>
        </authorList>
    </citation>
    <scope>NUCLEOTIDE SEQUENCE [LARGE SCALE GENOMIC DNA]</scope>
    <source>
        <strain evidence="2 3">FCH/4</strain>
    </source>
</reference>
<feature type="signal peptide" evidence="1">
    <location>
        <begin position="1"/>
        <end position="23"/>
    </location>
</feature>
<dbReference type="EMBL" id="KI927873">
    <property type="protein sequence ID" value="ETW31092.1"/>
    <property type="molecule type" value="Genomic_DNA"/>
</dbReference>
<organism evidence="2 3">
    <name type="scientific">Plasmodium falciparum FCH/4</name>
    <dbReference type="NCBI Taxonomy" id="1036724"/>
    <lineage>
        <taxon>Eukaryota</taxon>
        <taxon>Sar</taxon>
        <taxon>Alveolata</taxon>
        <taxon>Apicomplexa</taxon>
        <taxon>Aconoidasida</taxon>
        <taxon>Haemosporida</taxon>
        <taxon>Plasmodiidae</taxon>
        <taxon>Plasmodium</taxon>
        <taxon>Plasmodium (Laverania)</taxon>
    </lineage>
</organism>
<feature type="chain" id="PRO_5001539679" evidence="1">
    <location>
        <begin position="24"/>
        <end position="221"/>
    </location>
</feature>
<evidence type="ECO:0000313" key="3">
    <source>
        <dbReference type="Proteomes" id="UP000030656"/>
    </source>
</evidence>
<accession>A0A024VRI8</accession>
<dbReference type="Proteomes" id="UP000030656">
    <property type="component" value="Unassembled WGS sequence"/>
</dbReference>
<keyword evidence="1" id="KW-0732">Signal</keyword>
<evidence type="ECO:0000256" key="1">
    <source>
        <dbReference type="SAM" id="SignalP"/>
    </source>
</evidence>
<proteinExistence type="predicted"/>
<sequence>MNLFSFLIFLLLLFFINLFFVKSNFKNDESYNIPLNVLFNKGKNIRKRVCNECFYKNEVSLIFNSCKVLENVKNNNLNKAKIMSFIRQSPKMIKSYVTLKYKSRFSEILSAKYIKKFLSSKKMLIFDVLFLLGKTYFKYNIMLSILALFKTIFIRFLGNQPIYYFIAQKENFKLLSLCTRNEYADLFNDQTRDSVLSKYVNKDYLYDFNQRMEYKVEQTNI</sequence>
<reference evidence="2 3" key="2">
    <citation type="submission" date="2013-02" db="EMBL/GenBank/DDBJ databases">
        <title>The Genome Sequence of Plasmodium falciparum FCH/4.</title>
        <authorList>
            <consortium name="The Broad Institute Genome Sequencing Platform"/>
            <consortium name="The Broad Institute Genome Sequencing Center for Infectious Disease"/>
            <person name="Neafsey D."/>
            <person name="Cheeseman I."/>
            <person name="Volkman S."/>
            <person name="Adams J."/>
            <person name="Walker B."/>
            <person name="Young S.K."/>
            <person name="Zeng Q."/>
            <person name="Gargeya S."/>
            <person name="Fitzgerald M."/>
            <person name="Haas B."/>
            <person name="Abouelleil A."/>
            <person name="Alvarado L."/>
            <person name="Arachchi H.M."/>
            <person name="Berlin A.M."/>
            <person name="Chapman S.B."/>
            <person name="Dewar J."/>
            <person name="Goldberg J."/>
            <person name="Griggs A."/>
            <person name="Gujja S."/>
            <person name="Hansen M."/>
            <person name="Howarth C."/>
            <person name="Imamovic A."/>
            <person name="Larimer J."/>
            <person name="McCowan C."/>
            <person name="Murphy C."/>
            <person name="Neiman D."/>
            <person name="Pearson M."/>
            <person name="Priest M."/>
            <person name="Roberts A."/>
            <person name="Saif S."/>
            <person name="Shea T."/>
            <person name="Sisk P."/>
            <person name="Sykes S."/>
            <person name="Wortman J."/>
            <person name="Nusbaum C."/>
            <person name="Birren B."/>
        </authorList>
    </citation>
    <scope>NUCLEOTIDE SEQUENCE [LARGE SCALE GENOMIC DNA]</scope>
    <source>
        <strain evidence="2 3">FCH/4</strain>
    </source>
</reference>
<dbReference type="PANTHER" id="PTHR38585:SF1">
    <property type="entry name" value="TRANSMEMBRANE PROTEIN"/>
    <property type="match status" value="1"/>
</dbReference>